<evidence type="ECO:0000313" key="2">
    <source>
        <dbReference type="Proteomes" id="UP000694844"/>
    </source>
</evidence>
<dbReference type="KEGG" id="cvn:111124386"/>
<protein>
    <submittedName>
        <fullName evidence="3">Uncharacterized protein LOC111124386</fullName>
    </submittedName>
</protein>
<evidence type="ECO:0000256" key="1">
    <source>
        <dbReference type="SAM" id="MobiDB-lite"/>
    </source>
</evidence>
<feature type="compositionally biased region" description="Acidic residues" evidence="1">
    <location>
        <begin position="15"/>
        <end position="24"/>
    </location>
</feature>
<organism evidence="2 3">
    <name type="scientific">Crassostrea virginica</name>
    <name type="common">Eastern oyster</name>
    <dbReference type="NCBI Taxonomy" id="6565"/>
    <lineage>
        <taxon>Eukaryota</taxon>
        <taxon>Metazoa</taxon>
        <taxon>Spiralia</taxon>
        <taxon>Lophotrochozoa</taxon>
        <taxon>Mollusca</taxon>
        <taxon>Bivalvia</taxon>
        <taxon>Autobranchia</taxon>
        <taxon>Pteriomorphia</taxon>
        <taxon>Ostreida</taxon>
        <taxon>Ostreoidea</taxon>
        <taxon>Ostreidae</taxon>
        <taxon>Crassostrea</taxon>
    </lineage>
</organism>
<accession>A0A8B8D5K9</accession>
<feature type="region of interest" description="Disordered" evidence="1">
    <location>
        <begin position="1"/>
        <end position="30"/>
    </location>
</feature>
<sequence>MYTISRLDHGVLPSESEDEEDEDNIHESEQEVELGPNITRLRTNEDIGTLLQDHPVFVNTKQLMELARTTVSLNCKVEGCGGIVQMSMQTVSSATYFKWACEKGHIANKWSSQPLLNRGLQSTDVLISTALIASGNNFQKMAMFAKFLKLPFPSQSSFGKIQRTYVLPSIDQIWEIHQNEVFNEFQGKNLVILGDGRTDSPGHSAQYCTYTFMENTTHKILHIVSMDKRMTGGKSAVLEKACFQRGLQFLLDKGLVISEVVTDAHVQVEALMKRDYPNIKHSFDIWHGCKNLGKKIIQAGQEKSKRPLLQWTREIVNHFWFCADTAATEDEFIGMWLGVIHHVVNEHEWILPYRIGSKSSCMHGPLTEEREKGWLEAGSPAHAALRDIVKDKRLLKKIPYYSNCRSTAVLENFQNLNSEIFL</sequence>
<name>A0A8B8D5K9_CRAVI</name>
<dbReference type="PANTHER" id="PTHR31751:SF7">
    <property type="entry name" value="THAP-TYPE DOMAIN-CONTAINING PROTEIN"/>
    <property type="match status" value="1"/>
</dbReference>
<reference evidence="3" key="1">
    <citation type="submission" date="2025-08" db="UniProtKB">
        <authorList>
            <consortium name="RefSeq"/>
        </authorList>
    </citation>
    <scope>IDENTIFICATION</scope>
    <source>
        <tissue evidence="3">Whole sample</tissue>
    </source>
</reference>
<dbReference type="PANTHER" id="PTHR31751">
    <property type="entry name" value="SI:CH211-108C17.2-RELATED-RELATED"/>
    <property type="match status" value="1"/>
</dbReference>
<dbReference type="OrthoDB" id="10064735at2759"/>
<proteinExistence type="predicted"/>
<dbReference type="RefSeq" id="XP_022322945.1">
    <property type="nucleotide sequence ID" value="XM_022467237.1"/>
</dbReference>
<keyword evidence="2" id="KW-1185">Reference proteome</keyword>
<gene>
    <name evidence="3" type="primary">LOC111124386</name>
</gene>
<evidence type="ECO:0000313" key="3">
    <source>
        <dbReference type="RefSeq" id="XP_022322945.1"/>
    </source>
</evidence>
<dbReference type="GeneID" id="111124386"/>
<dbReference type="Proteomes" id="UP000694844">
    <property type="component" value="Chromosome 3"/>
</dbReference>
<dbReference type="AlphaFoldDB" id="A0A8B8D5K9"/>